<proteinExistence type="predicted"/>
<reference evidence="1" key="1">
    <citation type="submission" date="2019-05" db="EMBL/GenBank/DDBJ databases">
        <authorList>
            <person name="Naeem R."/>
            <person name="Antony C."/>
            <person name="Guan Q."/>
        </authorList>
    </citation>
    <scope>NUCLEOTIDE SEQUENCE</scope>
    <source>
        <strain evidence="1">2</strain>
    </source>
</reference>
<organism evidence="1">
    <name type="scientific">Mycobacterium riyadhense</name>
    <dbReference type="NCBI Taxonomy" id="486698"/>
    <lineage>
        <taxon>Bacteria</taxon>
        <taxon>Bacillati</taxon>
        <taxon>Actinomycetota</taxon>
        <taxon>Actinomycetes</taxon>
        <taxon>Mycobacteriales</taxon>
        <taxon>Mycobacteriaceae</taxon>
        <taxon>Mycobacterium</taxon>
    </lineage>
</organism>
<dbReference type="AlphaFoldDB" id="A0A653EMP5"/>
<gene>
    <name evidence="1" type="ORF">BIN_B_02682</name>
</gene>
<name>A0A653EMP5_9MYCO</name>
<protein>
    <submittedName>
        <fullName evidence="1">Uncharacterized protein</fullName>
    </submittedName>
</protein>
<dbReference type="EMBL" id="LR589087">
    <property type="protein sequence ID" value="VTO98756.1"/>
    <property type="molecule type" value="Genomic_DNA"/>
</dbReference>
<evidence type="ECO:0000313" key="1">
    <source>
        <dbReference type="EMBL" id="VTO98756.1"/>
    </source>
</evidence>
<accession>A0A653EMP5</accession>
<sequence>MRGRGILGAVVQVWLLIGVVAAWQRNYFKGNETTCASAGTVAVTVIAGPLNYFGVNPKVKDCRLPQPSAMQIVFKSSM</sequence>